<evidence type="ECO:0000313" key="2">
    <source>
        <dbReference type="EMBL" id="MFD1520747.1"/>
    </source>
</evidence>
<accession>A0ABW4F0D6</accession>
<dbReference type="EMBL" id="JBHUCO010000030">
    <property type="protein sequence ID" value="MFD1520747.1"/>
    <property type="molecule type" value="Genomic_DNA"/>
</dbReference>
<protein>
    <submittedName>
        <fullName evidence="2">Uncharacterized protein</fullName>
    </submittedName>
</protein>
<reference evidence="3" key="1">
    <citation type="journal article" date="2019" name="Int. J. Syst. Evol. Microbiol.">
        <title>The Global Catalogue of Microorganisms (GCM) 10K type strain sequencing project: providing services to taxonomists for standard genome sequencing and annotation.</title>
        <authorList>
            <consortium name="The Broad Institute Genomics Platform"/>
            <consortium name="The Broad Institute Genome Sequencing Center for Infectious Disease"/>
            <person name="Wu L."/>
            <person name="Ma J."/>
        </authorList>
    </citation>
    <scope>NUCLEOTIDE SEQUENCE [LARGE SCALE GENOMIC DNA]</scope>
    <source>
        <strain evidence="3">CCM 7043</strain>
    </source>
</reference>
<proteinExistence type="predicted"/>
<evidence type="ECO:0000313" key="3">
    <source>
        <dbReference type="Proteomes" id="UP001597114"/>
    </source>
</evidence>
<name>A0ABW4F0D6_9PSEU</name>
<dbReference type="RefSeq" id="WP_344724444.1">
    <property type="nucleotide sequence ID" value="NZ_BAAAUS010000024.1"/>
</dbReference>
<dbReference type="Proteomes" id="UP001597114">
    <property type="component" value="Unassembled WGS sequence"/>
</dbReference>
<evidence type="ECO:0000256" key="1">
    <source>
        <dbReference type="SAM" id="MobiDB-lite"/>
    </source>
</evidence>
<gene>
    <name evidence="2" type="ORF">ACFSJD_24845</name>
</gene>
<keyword evidence="3" id="KW-1185">Reference proteome</keyword>
<organism evidence="2 3">
    <name type="scientific">Pseudonocardia yunnanensis</name>
    <dbReference type="NCBI Taxonomy" id="58107"/>
    <lineage>
        <taxon>Bacteria</taxon>
        <taxon>Bacillati</taxon>
        <taxon>Actinomycetota</taxon>
        <taxon>Actinomycetes</taxon>
        <taxon>Pseudonocardiales</taxon>
        <taxon>Pseudonocardiaceae</taxon>
        <taxon>Pseudonocardia</taxon>
    </lineage>
</organism>
<feature type="region of interest" description="Disordered" evidence="1">
    <location>
        <begin position="53"/>
        <end position="76"/>
    </location>
</feature>
<comment type="caution">
    <text evidence="2">The sequence shown here is derived from an EMBL/GenBank/DDBJ whole genome shotgun (WGS) entry which is preliminary data.</text>
</comment>
<sequence>MNTRRADAIAELFATLEGLLITYQALPESERPQRWAADAHRITGVIARQLSSTRSRISSGDVPGSPPEPSPIDLGA</sequence>